<name>A0AAD1UBR4_EUPCR</name>
<evidence type="ECO:0000256" key="3">
    <source>
        <dbReference type="SAM" id="MobiDB-lite"/>
    </source>
</evidence>
<dbReference type="PANTHER" id="PTHR21220">
    <property type="entry name" value="DNA-DEPENDENT METALLOPROTEASE SPRTN"/>
    <property type="match status" value="1"/>
</dbReference>
<comment type="subcellular location">
    <subcellularLocation>
        <location evidence="1">Nucleus</location>
    </subcellularLocation>
</comment>
<dbReference type="GO" id="GO:0004222">
    <property type="term" value="F:metalloendopeptidase activity"/>
    <property type="evidence" value="ECO:0007669"/>
    <property type="project" value="InterPro"/>
</dbReference>
<dbReference type="SMART" id="SM00731">
    <property type="entry name" value="SprT"/>
    <property type="match status" value="1"/>
</dbReference>
<gene>
    <name evidence="5" type="ORF">ECRASSUSDP1_LOCUS7459</name>
</gene>
<feature type="region of interest" description="Disordered" evidence="3">
    <location>
        <begin position="192"/>
        <end position="276"/>
    </location>
</feature>
<organism evidence="5 6">
    <name type="scientific">Euplotes crassus</name>
    <dbReference type="NCBI Taxonomy" id="5936"/>
    <lineage>
        <taxon>Eukaryota</taxon>
        <taxon>Sar</taxon>
        <taxon>Alveolata</taxon>
        <taxon>Ciliophora</taxon>
        <taxon>Intramacronucleata</taxon>
        <taxon>Spirotrichea</taxon>
        <taxon>Hypotrichia</taxon>
        <taxon>Euplotida</taxon>
        <taxon>Euplotidae</taxon>
        <taxon>Moneuplotes</taxon>
    </lineage>
</organism>
<evidence type="ECO:0000256" key="1">
    <source>
        <dbReference type="ARBA" id="ARBA00004123"/>
    </source>
</evidence>
<dbReference type="Proteomes" id="UP001295684">
    <property type="component" value="Unassembled WGS sequence"/>
</dbReference>
<feature type="domain" description="SprT-like" evidence="4">
    <location>
        <begin position="31"/>
        <end position="196"/>
    </location>
</feature>
<dbReference type="InterPro" id="IPR055220">
    <property type="entry name" value="SPRTN_ZBD"/>
</dbReference>
<dbReference type="Pfam" id="PF22934">
    <property type="entry name" value="SPRTN_ZBD"/>
    <property type="match status" value="1"/>
</dbReference>
<feature type="compositionally biased region" description="Basic residues" evidence="3">
    <location>
        <begin position="204"/>
        <end position="217"/>
    </location>
</feature>
<evidence type="ECO:0000313" key="5">
    <source>
        <dbReference type="EMBL" id="CAI2366188.1"/>
    </source>
</evidence>
<proteinExistence type="predicted"/>
<sequence length="326" mass="38415">MKDLTIAHHKSLKEELKSKENKAVLEEDIWSLFTIYNEMFFFGTLGTTLVEWSNRMTECAGICYKKQGYCIIRLSKKLLKFRSIQELHETLLHEMIHAYLFTVDPNYSRTDDGHGADFQKLMKEINKATGYNITIYHKFHDEVEATKEHIWLCDGICQKQRPFFGLVKRASNRAPGPNDFWWERHKQTCGGTYHKIHEPDKKEKKPKKPKKQQKTNRKINDYFGKKKVEETKQENPTKKPESKTKAKPTKEETKKDNACNKEIQKRKRTPPKDSFDLSDLFSPLESQMDLINTQDLMSDFSRNCSEKKEERIKVNKFILLNDKQEG</sequence>
<protein>
    <recommendedName>
        <fullName evidence="4">SprT-like domain-containing protein</fullName>
    </recommendedName>
</protein>
<dbReference type="InterPro" id="IPR044245">
    <property type="entry name" value="Spartan"/>
</dbReference>
<dbReference type="EMBL" id="CAMPGE010007267">
    <property type="protein sequence ID" value="CAI2366188.1"/>
    <property type="molecule type" value="Genomic_DNA"/>
</dbReference>
<evidence type="ECO:0000313" key="6">
    <source>
        <dbReference type="Proteomes" id="UP001295684"/>
    </source>
</evidence>
<feature type="compositionally biased region" description="Basic and acidic residues" evidence="3">
    <location>
        <begin position="218"/>
        <end position="263"/>
    </location>
</feature>
<dbReference type="GO" id="GO:0003697">
    <property type="term" value="F:single-stranded DNA binding"/>
    <property type="evidence" value="ECO:0007669"/>
    <property type="project" value="InterPro"/>
</dbReference>
<dbReference type="PANTHER" id="PTHR21220:SF0">
    <property type="entry name" value="DNA-DEPENDENT METALLOPROTEASE SPRTN"/>
    <property type="match status" value="1"/>
</dbReference>
<dbReference type="GO" id="GO:0005634">
    <property type="term" value="C:nucleus"/>
    <property type="evidence" value="ECO:0007669"/>
    <property type="project" value="UniProtKB-SubCell"/>
</dbReference>
<dbReference type="GO" id="GO:0006974">
    <property type="term" value="P:DNA damage response"/>
    <property type="evidence" value="ECO:0007669"/>
    <property type="project" value="InterPro"/>
</dbReference>
<comment type="caution">
    <text evidence="5">The sequence shown here is derived from an EMBL/GenBank/DDBJ whole genome shotgun (WGS) entry which is preliminary data.</text>
</comment>
<accession>A0AAD1UBR4</accession>
<reference evidence="5" key="1">
    <citation type="submission" date="2023-07" db="EMBL/GenBank/DDBJ databases">
        <authorList>
            <consortium name="AG Swart"/>
            <person name="Singh M."/>
            <person name="Singh A."/>
            <person name="Seah K."/>
            <person name="Emmerich C."/>
        </authorList>
    </citation>
    <scope>NUCLEOTIDE SEQUENCE</scope>
    <source>
        <strain evidence="5">DP1</strain>
    </source>
</reference>
<keyword evidence="6" id="KW-1185">Reference proteome</keyword>
<dbReference type="InterPro" id="IPR006640">
    <property type="entry name" value="SprT-like_domain"/>
</dbReference>
<dbReference type="GO" id="GO:0031593">
    <property type="term" value="F:polyubiquitin modification-dependent protein binding"/>
    <property type="evidence" value="ECO:0007669"/>
    <property type="project" value="TreeGrafter"/>
</dbReference>
<evidence type="ECO:0000259" key="4">
    <source>
        <dbReference type="SMART" id="SM00731"/>
    </source>
</evidence>
<evidence type="ECO:0000256" key="2">
    <source>
        <dbReference type="ARBA" id="ARBA00023242"/>
    </source>
</evidence>
<dbReference type="Pfam" id="PF10263">
    <property type="entry name" value="SprT-like"/>
    <property type="match status" value="1"/>
</dbReference>
<dbReference type="AlphaFoldDB" id="A0AAD1UBR4"/>
<keyword evidence="2" id="KW-0539">Nucleus</keyword>